<sequence>MRAKREYRNRDDTEVGVLDTLVGHGEGMTVFELRTRVDVEIDALEEALAGLKEDSLITTTREDGRLVIRPADRVVPDVDDEDDDESLVDRLRERFPF</sequence>
<dbReference type="AlphaFoldDB" id="A0ABD5RKE4"/>
<evidence type="ECO:0000313" key="2">
    <source>
        <dbReference type="Proteomes" id="UP001596099"/>
    </source>
</evidence>
<protein>
    <submittedName>
        <fullName evidence="1">DUF6432 family protein</fullName>
    </submittedName>
</protein>
<proteinExistence type="predicted"/>
<accession>A0ABD5RKE4</accession>
<dbReference type="Pfam" id="PF20024">
    <property type="entry name" value="DUF6432"/>
    <property type="match status" value="1"/>
</dbReference>
<keyword evidence="2" id="KW-1185">Reference proteome</keyword>
<reference evidence="1 2" key="1">
    <citation type="journal article" date="2019" name="Int. J. Syst. Evol. Microbiol.">
        <title>The Global Catalogue of Microorganisms (GCM) 10K type strain sequencing project: providing services to taxonomists for standard genome sequencing and annotation.</title>
        <authorList>
            <consortium name="The Broad Institute Genomics Platform"/>
            <consortium name="The Broad Institute Genome Sequencing Center for Infectious Disease"/>
            <person name="Wu L."/>
            <person name="Ma J."/>
        </authorList>
    </citation>
    <scope>NUCLEOTIDE SEQUENCE [LARGE SCALE GENOMIC DNA]</scope>
    <source>
        <strain evidence="1 2">CGMCC 1.12543</strain>
    </source>
</reference>
<dbReference type="InterPro" id="IPR036390">
    <property type="entry name" value="WH_DNA-bd_sf"/>
</dbReference>
<dbReference type="EMBL" id="JBHSQH010000001">
    <property type="protein sequence ID" value="MFC5970780.1"/>
    <property type="molecule type" value="Genomic_DNA"/>
</dbReference>
<comment type="caution">
    <text evidence="1">The sequence shown here is derived from an EMBL/GenBank/DDBJ whole genome shotgun (WGS) entry which is preliminary data.</text>
</comment>
<evidence type="ECO:0000313" key="1">
    <source>
        <dbReference type="EMBL" id="MFC5970780.1"/>
    </source>
</evidence>
<dbReference type="SUPFAM" id="SSF46785">
    <property type="entry name" value="Winged helix' DNA-binding domain"/>
    <property type="match status" value="1"/>
</dbReference>
<dbReference type="InterPro" id="IPR045490">
    <property type="entry name" value="DUF6432"/>
</dbReference>
<name>A0ABD5RKE4_9EURY</name>
<gene>
    <name evidence="1" type="ORF">ACFPYI_05475</name>
</gene>
<organism evidence="1 2">
    <name type="scientific">Halomarina salina</name>
    <dbReference type="NCBI Taxonomy" id="1872699"/>
    <lineage>
        <taxon>Archaea</taxon>
        <taxon>Methanobacteriati</taxon>
        <taxon>Methanobacteriota</taxon>
        <taxon>Stenosarchaea group</taxon>
        <taxon>Halobacteria</taxon>
        <taxon>Halobacteriales</taxon>
        <taxon>Natronomonadaceae</taxon>
        <taxon>Halomarina</taxon>
    </lineage>
</organism>
<dbReference type="Proteomes" id="UP001596099">
    <property type="component" value="Unassembled WGS sequence"/>
</dbReference>
<dbReference type="RefSeq" id="WP_247413703.1">
    <property type="nucleotide sequence ID" value="NZ_JALLGW010000001.1"/>
</dbReference>